<keyword evidence="1" id="KW-0695">RNA-directed DNA polymerase</keyword>
<evidence type="ECO:0000313" key="2">
    <source>
        <dbReference type="Proteomes" id="UP001054945"/>
    </source>
</evidence>
<dbReference type="SUPFAM" id="SSF56219">
    <property type="entry name" value="DNase I-like"/>
    <property type="match status" value="1"/>
</dbReference>
<sequence length="135" mass="15933">MCLKFNSHNRNNRNLQYLRFGFWNASVISSKFEEIKEFISDHELDIFLHQETFLRPGLTPEIPNFTLYRTNRTNTGTYRTYGGTCIYAKNDLVHHQKPSLELRTIENPIMELKLENTPPITFISTYVKATEFLIK</sequence>
<gene>
    <name evidence="1" type="primary">X-elementORF2_292</name>
    <name evidence="1" type="ORF">CEXT_625131</name>
</gene>
<keyword evidence="2" id="KW-1185">Reference proteome</keyword>
<dbReference type="AlphaFoldDB" id="A0AAV4XST1"/>
<dbReference type="EMBL" id="BPLR01000776">
    <property type="protein sequence ID" value="GIY97403.1"/>
    <property type="molecule type" value="Genomic_DNA"/>
</dbReference>
<accession>A0AAV4XST1</accession>
<protein>
    <submittedName>
        <fullName evidence="1">RNA-directed DNA polymerase from transposon X-element</fullName>
    </submittedName>
</protein>
<dbReference type="Proteomes" id="UP001054945">
    <property type="component" value="Unassembled WGS sequence"/>
</dbReference>
<dbReference type="InterPro" id="IPR036691">
    <property type="entry name" value="Endo/exonu/phosph_ase_sf"/>
</dbReference>
<name>A0AAV4XST1_CAEEX</name>
<reference evidence="1 2" key="1">
    <citation type="submission" date="2021-06" db="EMBL/GenBank/DDBJ databases">
        <title>Caerostris extrusa draft genome.</title>
        <authorList>
            <person name="Kono N."/>
            <person name="Arakawa K."/>
        </authorList>
    </citation>
    <scope>NUCLEOTIDE SEQUENCE [LARGE SCALE GENOMIC DNA]</scope>
</reference>
<proteinExistence type="predicted"/>
<comment type="caution">
    <text evidence="1">The sequence shown here is derived from an EMBL/GenBank/DDBJ whole genome shotgun (WGS) entry which is preliminary data.</text>
</comment>
<dbReference type="GO" id="GO:0003964">
    <property type="term" value="F:RNA-directed DNA polymerase activity"/>
    <property type="evidence" value="ECO:0007669"/>
    <property type="project" value="UniProtKB-KW"/>
</dbReference>
<keyword evidence="1" id="KW-0548">Nucleotidyltransferase</keyword>
<evidence type="ECO:0000313" key="1">
    <source>
        <dbReference type="EMBL" id="GIY97403.1"/>
    </source>
</evidence>
<dbReference type="Gene3D" id="3.60.10.10">
    <property type="entry name" value="Endonuclease/exonuclease/phosphatase"/>
    <property type="match status" value="1"/>
</dbReference>
<organism evidence="1 2">
    <name type="scientific">Caerostris extrusa</name>
    <name type="common">Bark spider</name>
    <name type="synonym">Caerostris bankana</name>
    <dbReference type="NCBI Taxonomy" id="172846"/>
    <lineage>
        <taxon>Eukaryota</taxon>
        <taxon>Metazoa</taxon>
        <taxon>Ecdysozoa</taxon>
        <taxon>Arthropoda</taxon>
        <taxon>Chelicerata</taxon>
        <taxon>Arachnida</taxon>
        <taxon>Araneae</taxon>
        <taxon>Araneomorphae</taxon>
        <taxon>Entelegynae</taxon>
        <taxon>Araneoidea</taxon>
        <taxon>Araneidae</taxon>
        <taxon>Caerostris</taxon>
    </lineage>
</organism>
<keyword evidence="1" id="KW-0808">Transferase</keyword>